<feature type="domain" description="FtsK" evidence="2">
    <location>
        <begin position="327"/>
        <end position="370"/>
    </location>
</feature>
<evidence type="ECO:0000256" key="1">
    <source>
        <dbReference type="SAM" id="MobiDB-lite"/>
    </source>
</evidence>
<sequence>MGFLFGEPDYVPNAKEKWQQRQRDTAEERRRWEREQAAAKRIRDEQQREVDREAERAQKEMEALIKEQKREMRASERDMLTKPHRRTEGGSKALGDAPLIVWHWQIPLPPEHNIPTNGIKRTDAGPLLALWDGGGIGDDDVIPVQLVEHVGQTPALKDWAKRAGDVLEDVEKRYPIVADLRDDAALERLIRPVGVLRTFNETLPERGVIPAEDGSPITYERPVTVTELPTVSGVEVLPDGLRITFAYRAGETAKRWSSHLDALRVAFNANGVHNASNLRIKDGVNGELILDFDDAPSSFPAAVAPVAPTTTPQSIAEAIARYEATRWMLGLDARGNVVSFPLKAQPHVLVTGGTGGGKSVWARGLIESLRTGYRDTDANNGKGQDCGGGWLAFVGDGKGSDFSALEGQPGIAMVAPSSDVAQIAVMVRRVRQEVERRFAQASAAKKRGEANAFAGMQPWLLLLDEWGAVAIKMRSEYGKTAEAFEKDIDIILRLGRECRVHCVLLSQTIRKTGDGAVPGSWQENLGLTVSLGAPSEITLQSDAFPAEVRDRAAFLGPRLKGKRGRGLTADRESGRVVEFQSFYGWSPGTTSLDPSAPKDVQPPTPEVKASWERWKEVCETVPWLAPRFGIKALSSDWRGGDKADLNVIANTPVIPVTDANGVVPARLRQFDPASPEWLGAESLDAGGHVLEVGFVDEDGDGVDDHVQPTTVTAERDAKPVNASKGQDALRIPTPDEVAAMTAEERDAWMREYARLSGHLTDDTSETEPVSTEEPVSAEPDPEGQDTTTDPSPKQSTTTPTTQGDDF</sequence>
<dbReference type="EMBL" id="AP022567">
    <property type="protein sequence ID" value="BBX33624.1"/>
    <property type="molecule type" value="Genomic_DNA"/>
</dbReference>
<dbReference type="Proteomes" id="UP000465622">
    <property type="component" value="Chromosome"/>
</dbReference>
<feature type="compositionally biased region" description="Basic and acidic residues" evidence="1">
    <location>
        <begin position="70"/>
        <end position="89"/>
    </location>
</feature>
<dbReference type="RefSeq" id="WP_131524647.1">
    <property type="nucleotide sequence ID" value="NZ_AP022567.1"/>
</dbReference>
<organism evidence="3 4">
    <name type="scientific">Mycolicibacterium mageritense</name>
    <name type="common">Mycobacterium mageritense</name>
    <dbReference type="NCBI Taxonomy" id="53462"/>
    <lineage>
        <taxon>Bacteria</taxon>
        <taxon>Bacillati</taxon>
        <taxon>Actinomycetota</taxon>
        <taxon>Actinomycetes</taxon>
        <taxon>Mycobacteriales</taxon>
        <taxon>Mycobacteriaceae</taxon>
        <taxon>Mycolicibacterium</taxon>
    </lineage>
</organism>
<feature type="region of interest" description="Disordered" evidence="1">
    <location>
        <begin position="37"/>
        <end position="56"/>
    </location>
</feature>
<dbReference type="Pfam" id="PF01580">
    <property type="entry name" value="FtsK_SpoIIIE"/>
    <property type="match status" value="1"/>
</dbReference>
<dbReference type="Gene3D" id="3.40.50.300">
    <property type="entry name" value="P-loop containing nucleotide triphosphate hydrolases"/>
    <property type="match status" value="1"/>
</dbReference>
<feature type="region of interest" description="Disordered" evidence="1">
    <location>
        <begin position="70"/>
        <end position="92"/>
    </location>
</feature>
<feature type="region of interest" description="Disordered" evidence="1">
    <location>
        <begin position="588"/>
        <end position="607"/>
    </location>
</feature>
<feature type="region of interest" description="Disordered" evidence="1">
    <location>
        <begin position="756"/>
        <end position="806"/>
    </location>
</feature>
<feature type="compositionally biased region" description="Low complexity" evidence="1">
    <location>
        <begin position="785"/>
        <end position="806"/>
    </location>
</feature>
<feature type="region of interest" description="Disordered" evidence="1">
    <location>
        <begin position="1"/>
        <end position="32"/>
    </location>
</feature>
<proteinExistence type="predicted"/>
<protein>
    <recommendedName>
        <fullName evidence="2">FtsK domain-containing protein</fullName>
    </recommendedName>
</protein>
<feature type="compositionally biased region" description="Basic and acidic residues" evidence="1">
    <location>
        <begin position="14"/>
        <end position="32"/>
    </location>
</feature>
<reference evidence="3 4" key="1">
    <citation type="journal article" date="2019" name="Emerg. Microbes Infect.">
        <title>Comprehensive subspecies identification of 175 nontuberculous mycobacteria species based on 7547 genomic profiles.</title>
        <authorList>
            <person name="Matsumoto Y."/>
            <person name="Kinjo T."/>
            <person name="Motooka D."/>
            <person name="Nabeya D."/>
            <person name="Jung N."/>
            <person name="Uechi K."/>
            <person name="Horii T."/>
            <person name="Iida T."/>
            <person name="Fujita J."/>
            <person name="Nakamura S."/>
        </authorList>
    </citation>
    <scope>NUCLEOTIDE SEQUENCE [LARGE SCALE GENOMIC DNA]</scope>
    <source>
        <strain evidence="3 4">JCM 12375</strain>
    </source>
</reference>
<evidence type="ECO:0000313" key="4">
    <source>
        <dbReference type="Proteomes" id="UP000465622"/>
    </source>
</evidence>
<accession>A0ABM7HST1</accession>
<keyword evidence="4" id="KW-1185">Reference proteome</keyword>
<feature type="region of interest" description="Disordered" evidence="1">
    <location>
        <begin position="709"/>
        <end position="729"/>
    </location>
</feature>
<evidence type="ECO:0000313" key="3">
    <source>
        <dbReference type="EMBL" id="BBX33624.1"/>
    </source>
</evidence>
<name>A0ABM7HST1_MYCME</name>
<dbReference type="InterPro" id="IPR002543">
    <property type="entry name" value="FtsK_dom"/>
</dbReference>
<gene>
    <name evidence="3" type="ORF">MMAGJ_29060</name>
</gene>
<evidence type="ECO:0000259" key="2">
    <source>
        <dbReference type="Pfam" id="PF01580"/>
    </source>
</evidence>
<dbReference type="SUPFAM" id="SSF52540">
    <property type="entry name" value="P-loop containing nucleoside triphosphate hydrolases"/>
    <property type="match status" value="1"/>
</dbReference>
<dbReference type="InterPro" id="IPR027417">
    <property type="entry name" value="P-loop_NTPase"/>
</dbReference>